<sequence length="90" mass="10223">MKRKCGRCGPLALIRLKTRDHSNTVKTESYPACFMKTIQWSASSISVAKAPKIPKNIEMRTKSNADLHETPRRKLNPSKQVGTPQFDRCH</sequence>
<accession>A0AAV3Y717</accession>
<keyword evidence="3" id="KW-1185">Reference proteome</keyword>
<organism evidence="2 3">
    <name type="scientific">Plakobranchus ocellatus</name>
    <dbReference type="NCBI Taxonomy" id="259542"/>
    <lineage>
        <taxon>Eukaryota</taxon>
        <taxon>Metazoa</taxon>
        <taxon>Spiralia</taxon>
        <taxon>Lophotrochozoa</taxon>
        <taxon>Mollusca</taxon>
        <taxon>Gastropoda</taxon>
        <taxon>Heterobranchia</taxon>
        <taxon>Euthyneura</taxon>
        <taxon>Panpulmonata</taxon>
        <taxon>Sacoglossa</taxon>
        <taxon>Placobranchoidea</taxon>
        <taxon>Plakobranchidae</taxon>
        <taxon>Plakobranchus</taxon>
    </lineage>
</organism>
<feature type="region of interest" description="Disordered" evidence="1">
    <location>
        <begin position="56"/>
        <end position="90"/>
    </location>
</feature>
<proteinExistence type="predicted"/>
<evidence type="ECO:0000256" key="1">
    <source>
        <dbReference type="SAM" id="MobiDB-lite"/>
    </source>
</evidence>
<reference evidence="2 3" key="1">
    <citation type="journal article" date="2021" name="Elife">
        <title>Chloroplast acquisition without the gene transfer in kleptoplastic sea slugs, Plakobranchus ocellatus.</title>
        <authorList>
            <person name="Maeda T."/>
            <person name="Takahashi S."/>
            <person name="Yoshida T."/>
            <person name="Shimamura S."/>
            <person name="Takaki Y."/>
            <person name="Nagai Y."/>
            <person name="Toyoda A."/>
            <person name="Suzuki Y."/>
            <person name="Arimoto A."/>
            <person name="Ishii H."/>
            <person name="Satoh N."/>
            <person name="Nishiyama T."/>
            <person name="Hasebe M."/>
            <person name="Maruyama T."/>
            <person name="Minagawa J."/>
            <person name="Obokata J."/>
            <person name="Shigenobu S."/>
        </authorList>
    </citation>
    <scope>NUCLEOTIDE SEQUENCE [LARGE SCALE GENOMIC DNA]</scope>
</reference>
<dbReference type="EMBL" id="BLXT01000592">
    <property type="protein sequence ID" value="GFN78586.1"/>
    <property type="molecule type" value="Genomic_DNA"/>
</dbReference>
<protein>
    <submittedName>
        <fullName evidence="2">Uncharacterized protein</fullName>
    </submittedName>
</protein>
<feature type="compositionally biased region" description="Basic and acidic residues" evidence="1">
    <location>
        <begin position="56"/>
        <end position="72"/>
    </location>
</feature>
<dbReference type="Proteomes" id="UP000735302">
    <property type="component" value="Unassembled WGS sequence"/>
</dbReference>
<evidence type="ECO:0000313" key="3">
    <source>
        <dbReference type="Proteomes" id="UP000735302"/>
    </source>
</evidence>
<evidence type="ECO:0000313" key="2">
    <source>
        <dbReference type="EMBL" id="GFN78586.1"/>
    </source>
</evidence>
<gene>
    <name evidence="2" type="ORF">PoB_000509200</name>
</gene>
<dbReference type="AlphaFoldDB" id="A0AAV3Y717"/>
<comment type="caution">
    <text evidence="2">The sequence shown here is derived from an EMBL/GenBank/DDBJ whole genome shotgun (WGS) entry which is preliminary data.</text>
</comment>
<name>A0AAV3Y717_9GAST</name>